<sequence length="189" mass="21835">VYLNGRPVDHLEPNERDVAMVFENYALYPHLNVFENIASPLYSPRYRQPKEVVRQEVMRIARLLDIDALLERFPAELSNGQRQRVALGRALIRRPEVFLMDEPLVHLDAKLRHQMRAELKEIQSQSLDTTTIYVTHDYREALSLGDRIAVISRGRIEQVGTPEEVYHRPASEFVAKAFGDPEMNVVEGE</sequence>
<reference evidence="5 6" key="1">
    <citation type="submission" date="2023-10" db="EMBL/GenBank/DDBJ databases">
        <title>A novel Glycoside Hydrolase 43-Like Enzyme from Clostrdium boliviensis is an Endo-xylanase, and a Candidate for Xylooligosaccharides Production from Different Xylan Substrates.</title>
        <authorList>
            <person name="Alvarez M.T."/>
            <person name="Rocabado-Villegas L.R."/>
            <person name="Salas-Veizaga D.M."/>
            <person name="Linares-Pasten J.A."/>
            <person name="Gudmundsdottir E.E."/>
            <person name="Hreggvidsson G.O."/>
            <person name="Adlercreutz P."/>
            <person name="Nordberg Karlsson E."/>
        </authorList>
    </citation>
    <scope>NUCLEOTIDE SEQUENCE [LARGE SCALE GENOMIC DNA]</scope>
    <source>
        <strain evidence="5 6">E-1</strain>
    </source>
</reference>
<evidence type="ECO:0000256" key="3">
    <source>
        <dbReference type="ARBA" id="ARBA00023136"/>
    </source>
</evidence>
<evidence type="ECO:0000256" key="1">
    <source>
        <dbReference type="ARBA" id="ARBA00022475"/>
    </source>
</evidence>
<keyword evidence="5" id="KW-0547">Nucleotide-binding</keyword>
<keyword evidence="6" id="KW-1185">Reference proteome</keyword>
<proteinExistence type="predicted"/>
<gene>
    <name evidence="5" type="ORF">RZO55_07775</name>
</gene>
<dbReference type="Gene3D" id="2.40.50.100">
    <property type="match status" value="1"/>
</dbReference>
<dbReference type="Pfam" id="PF00005">
    <property type="entry name" value="ABC_tran"/>
    <property type="match status" value="1"/>
</dbReference>
<dbReference type="PANTHER" id="PTHR43875">
    <property type="entry name" value="MALTODEXTRIN IMPORT ATP-BINDING PROTEIN MSMX"/>
    <property type="match status" value="1"/>
</dbReference>
<dbReference type="PROSITE" id="PS50893">
    <property type="entry name" value="ABC_TRANSPORTER_2"/>
    <property type="match status" value="1"/>
</dbReference>
<dbReference type="InterPro" id="IPR003439">
    <property type="entry name" value="ABC_transporter-like_ATP-bd"/>
</dbReference>
<protein>
    <submittedName>
        <fullName evidence="5">ABC transporter ATP-binding protein</fullName>
    </submittedName>
</protein>
<keyword evidence="2" id="KW-1278">Translocase</keyword>
<dbReference type="PANTHER" id="PTHR43875:SF15">
    <property type="entry name" value="TREHALOSE IMPORT ATP-BINDING PROTEIN SUGC"/>
    <property type="match status" value="1"/>
</dbReference>
<keyword evidence="1" id="KW-1003">Cell membrane</keyword>
<feature type="domain" description="ABC transporter" evidence="4">
    <location>
        <begin position="3"/>
        <end position="178"/>
    </location>
</feature>
<keyword evidence="3" id="KW-0472">Membrane</keyword>
<accession>A0ABU4GKK6</accession>
<dbReference type="Gene3D" id="3.40.50.300">
    <property type="entry name" value="P-loop containing nucleotide triphosphate hydrolases"/>
    <property type="match status" value="1"/>
</dbReference>
<dbReference type="InterPro" id="IPR027417">
    <property type="entry name" value="P-loop_NTPase"/>
</dbReference>
<dbReference type="GO" id="GO:0005524">
    <property type="term" value="F:ATP binding"/>
    <property type="evidence" value="ECO:0007669"/>
    <property type="project" value="UniProtKB-KW"/>
</dbReference>
<keyword evidence="5" id="KW-0067">ATP-binding</keyword>
<evidence type="ECO:0000256" key="2">
    <source>
        <dbReference type="ARBA" id="ARBA00022967"/>
    </source>
</evidence>
<dbReference type="SUPFAM" id="SSF52540">
    <property type="entry name" value="P-loop containing nucleoside triphosphate hydrolases"/>
    <property type="match status" value="1"/>
</dbReference>
<feature type="non-terminal residue" evidence="5">
    <location>
        <position position="189"/>
    </location>
</feature>
<organism evidence="5 6">
    <name type="scientific">Clostridium boliviensis</name>
    <dbReference type="NCBI Taxonomy" id="318465"/>
    <lineage>
        <taxon>Bacteria</taxon>
        <taxon>Bacillati</taxon>
        <taxon>Bacillota</taxon>
        <taxon>Clostridia</taxon>
        <taxon>Eubacteriales</taxon>
        <taxon>Clostridiaceae</taxon>
        <taxon>Clostridium</taxon>
    </lineage>
</organism>
<comment type="caution">
    <text evidence="5">The sequence shown here is derived from an EMBL/GenBank/DDBJ whole genome shotgun (WGS) entry which is preliminary data.</text>
</comment>
<name>A0ABU4GKK6_9CLOT</name>
<evidence type="ECO:0000313" key="6">
    <source>
        <dbReference type="Proteomes" id="UP001276854"/>
    </source>
</evidence>
<dbReference type="Proteomes" id="UP001276854">
    <property type="component" value="Unassembled WGS sequence"/>
</dbReference>
<feature type="non-terminal residue" evidence="5">
    <location>
        <position position="1"/>
    </location>
</feature>
<evidence type="ECO:0000259" key="4">
    <source>
        <dbReference type="PROSITE" id="PS50893"/>
    </source>
</evidence>
<dbReference type="InterPro" id="IPR047641">
    <property type="entry name" value="ABC_transpr_MalK/UgpC-like"/>
</dbReference>
<dbReference type="EMBL" id="JAWONS010000113">
    <property type="protein sequence ID" value="MDW2797473.1"/>
    <property type="molecule type" value="Genomic_DNA"/>
</dbReference>
<evidence type="ECO:0000313" key="5">
    <source>
        <dbReference type="EMBL" id="MDW2797473.1"/>
    </source>
</evidence>